<dbReference type="Pfam" id="PF21076">
    <property type="entry name" value="GDH_ACT2"/>
    <property type="match status" value="1"/>
</dbReference>
<feature type="domain" description="NAD-specific glutamate dehydrogenase C-terminal" evidence="3">
    <location>
        <begin position="1266"/>
        <end position="1602"/>
    </location>
</feature>
<dbReference type="InterPro" id="IPR024727">
    <property type="entry name" value="NAD_Glu_DH_N_ACT1"/>
</dbReference>
<gene>
    <name evidence="7" type="ORF">GCM10010982_20780</name>
</gene>
<evidence type="ECO:0000259" key="3">
    <source>
        <dbReference type="Pfam" id="PF21074"/>
    </source>
</evidence>
<evidence type="ECO:0000313" key="7">
    <source>
        <dbReference type="EMBL" id="GGO69492.1"/>
    </source>
</evidence>
<dbReference type="GO" id="GO:0004352">
    <property type="term" value="F:glutamate dehydrogenase (NAD+) activity"/>
    <property type="evidence" value="ECO:0007669"/>
    <property type="project" value="InterPro"/>
</dbReference>
<feature type="domain" description="NAD-glutamate dehydrogenase ACT2" evidence="5">
    <location>
        <begin position="404"/>
        <end position="493"/>
    </location>
</feature>
<evidence type="ECO:0000259" key="5">
    <source>
        <dbReference type="Pfam" id="PF21076"/>
    </source>
</evidence>
<dbReference type="EMBL" id="BMLS01000003">
    <property type="protein sequence ID" value="GGO69492.1"/>
    <property type="molecule type" value="Genomic_DNA"/>
</dbReference>
<sequence>MTVANSQHSVLLENVFSLIRKKVDKAQSPLVEQFAQILFKNISKDDLQNRVDSDLYGATLSLWNEFVDYHDKAPFIRVFNPEIAKHGWQSSHTIIEIIVDDMPFLVDSVRMAINRLSITAHLMLHTPIGVKRAKDHKLEALQDAKSKGVTKQTVFLMEIDRQTSKKALQDIEKELHSVLDEVHLAVSDWMPMNERLDTVIAGYDKQPCPAGSAAQKEVHTFLKWIRNNNFTLMGYRHYQAKAVEGDHRWIADNDSSLGLMKNSVSNRDRLLSRLPVSARAETLSQNPLILTKTNTKSRVHRPAYMDYIGIKEFDAEGNVVGEHRFIGLYSSAFYNAGASDVPVLKDKISRMCDNSAFDKSSHAYKAFLNILETYPRDELLQGNEDELGNIALGIFQMQERGISRLFVRRDVFGRFYSCMVFVPRERYNTQLRKDTQALLKKSFGSEQDVEFTTFFSESVYARTHYMVRVKNNNVEIDVKEIEKNIIELSKSWNDKLSSALRASYGEAKGKKLDQKYDNAFTRSYTEQNLPTTTVVDIEKLESLDDERTLDMLFYRPQEESDDSAVVKLKLFHRNQPIHLSAVLPMLEHFGLRVIDESPYQVKASDGTVNWIMDFSMLHSSSNKMGLEQAQELFQDAFSKVWYMQLEDDSFNRLVLGAGMPGRKVTILRAYAKYMRQTGSSFSQDYIARALDKYPHIAILLVQLFEQRFDPAVKRSEKKEEALLSQVKESLDNVSNLDDDRIIRRYLDMVMATLRTNFYQKDEQANDKPYISFKMLPELIPDMPLPLPKFEIFVYSPRVEGVHLRGGRVARGGLRWSDRQEDFRTEVLGLVKAQQVKNTVIVPVGAKGGFICKNLPTTGGRQAFLDEGKECYRIFIRSLLDITDNIVQGEIVPPKDVVRLDEDDPYLVVAADKGTATFSDIANGISEEYNFWMGDAFASGGSVGYDHKGMGITARGAWESVKRHFREIGIDCQTTDFTCIGVGDMAGDVFGNGMLLSKHTRLVAAFNHLHIFFDPDPDAAKTYAERQRLFKDPSLNWADFNKDLISKGGGIFSRADKAIKLTAEMKKWLGTKQASMTPSELIHNILKMPVDLIWNGGIGTYVKGAKESHADVGDRANDDLRVNGKDIKAKIIGEGGNLGCTQLGRVEYCAAGGRMNTDFIDNVGGVDCSDNEVNIKILLNTLVKNGDMTVKQRNKLLFDMTDDVAQIVLQDCYRQTQSISITEIGGGSRLKEQLRFIHGLEREGRLNRELEFIPSDDELSERQASERGLTRPELAVLMAYGKMVLKDKLNIPEVTENPYHARLLITAFPKMLQDKFAEQMTLHPLKAEIIATKLTNNMINDMGLNFMHRLQEETGASVSEVVNAYSVVKGIFGMESMWRDIEKLDNKIDANLQLAMLDDMRRSLRRASRWYLRHGNKSLAIDDAIAFYQPTMQDLSKNLQNYLVETEYKELEEKSRVLTDAGVPKDIAYKVASLSNMFSCLDLAQIACQEGKKVALVASLYYKLGNKLQLHWFLDQINRQSVSNHWQALARASYREELDWQQRSLTSVLLKFDPKNNDAQAVLDSWIETHEELLERWYHMMSEFKTSSTHEFAKFSVALRELMLLSLNCSNSPAH</sequence>
<dbReference type="Pfam" id="PF21073">
    <property type="entry name" value="GDH_HM1"/>
    <property type="match status" value="1"/>
</dbReference>
<feature type="domain" description="NAD-glutamate dehydrogenase N-terminal ACT1" evidence="4">
    <location>
        <begin position="34"/>
        <end position="175"/>
    </location>
</feature>
<evidence type="ECO:0000259" key="6">
    <source>
        <dbReference type="Pfam" id="PF21077"/>
    </source>
</evidence>
<feature type="domain" description="NAD-glutamate dehydrogenase catalytic" evidence="2">
    <location>
        <begin position="726"/>
        <end position="1220"/>
    </location>
</feature>
<dbReference type="Pfam" id="PF21078">
    <property type="entry name" value="GDH_HM3"/>
    <property type="match status" value="1"/>
</dbReference>
<dbReference type="InterPro" id="IPR036291">
    <property type="entry name" value="NAD(P)-bd_dom_sf"/>
</dbReference>
<dbReference type="Pfam" id="PF21074">
    <property type="entry name" value="GDH_C"/>
    <property type="match status" value="1"/>
</dbReference>
<organism evidence="7 8">
    <name type="scientific">Bowmanella pacifica</name>
    <dbReference type="NCBI Taxonomy" id="502051"/>
    <lineage>
        <taxon>Bacteria</taxon>
        <taxon>Pseudomonadati</taxon>
        <taxon>Pseudomonadota</taxon>
        <taxon>Gammaproteobacteria</taxon>
        <taxon>Alteromonadales</taxon>
        <taxon>Alteromonadaceae</taxon>
        <taxon>Bowmanella</taxon>
    </lineage>
</organism>
<dbReference type="InterPro" id="IPR049059">
    <property type="entry name" value="NAD_Glu_DH_HM1"/>
</dbReference>
<feature type="domain" description="NAD-glutamate dehydrogenase ACT3" evidence="6">
    <location>
        <begin position="549"/>
        <end position="628"/>
    </location>
</feature>
<comment type="caution">
    <text evidence="7">The sequence shown here is derived from an EMBL/GenBank/DDBJ whole genome shotgun (WGS) entry which is preliminary data.</text>
</comment>
<reference evidence="7" key="1">
    <citation type="journal article" date="2014" name="Int. J. Syst. Evol. Microbiol.">
        <title>Complete genome sequence of Corynebacterium casei LMG S-19264T (=DSM 44701T), isolated from a smear-ripened cheese.</title>
        <authorList>
            <consortium name="US DOE Joint Genome Institute (JGI-PGF)"/>
            <person name="Walter F."/>
            <person name="Albersmeier A."/>
            <person name="Kalinowski J."/>
            <person name="Ruckert C."/>
        </authorList>
    </citation>
    <scope>NUCLEOTIDE SEQUENCE</scope>
    <source>
        <strain evidence="7">CGMCC 1.7086</strain>
    </source>
</reference>
<dbReference type="Gene3D" id="3.40.50.720">
    <property type="entry name" value="NAD(P)-binding Rossmann-like Domain"/>
    <property type="match status" value="1"/>
</dbReference>
<dbReference type="PANTHER" id="PTHR43403:SF1">
    <property type="entry name" value="NAD-SPECIFIC GLUTAMATE DEHYDROGENASE"/>
    <property type="match status" value="1"/>
</dbReference>
<dbReference type="Proteomes" id="UP000606935">
    <property type="component" value="Unassembled WGS sequence"/>
</dbReference>
<dbReference type="InterPro" id="IPR048381">
    <property type="entry name" value="GDH_C"/>
</dbReference>
<dbReference type="InterPro" id="IPR049064">
    <property type="entry name" value="NAD_Glu_DH_ACT3"/>
</dbReference>
<protein>
    <submittedName>
        <fullName evidence="7">NAD-glutamate dehydrogenase</fullName>
    </submittedName>
</protein>
<name>A0A917YXK2_9ALTE</name>
<dbReference type="InterPro" id="IPR007780">
    <property type="entry name" value="NAD_Glu_DH_bac"/>
</dbReference>
<dbReference type="Pfam" id="PF21075">
    <property type="entry name" value="GDH_ACT1"/>
    <property type="match status" value="1"/>
</dbReference>
<dbReference type="InterPro" id="IPR028971">
    <property type="entry name" value="NAD-GDH_cat"/>
</dbReference>
<dbReference type="Pfam" id="PF05088">
    <property type="entry name" value="Bac_GDH_CD"/>
    <property type="match status" value="1"/>
</dbReference>
<dbReference type="InterPro" id="IPR049058">
    <property type="entry name" value="NAD_Glu_DH_HM2"/>
</dbReference>
<dbReference type="GO" id="GO:0006538">
    <property type="term" value="P:L-glutamate catabolic process"/>
    <property type="evidence" value="ECO:0007669"/>
    <property type="project" value="InterPro"/>
</dbReference>
<accession>A0A917YXK2</accession>
<evidence type="ECO:0000259" key="2">
    <source>
        <dbReference type="Pfam" id="PF05088"/>
    </source>
</evidence>
<reference evidence="7" key="2">
    <citation type="submission" date="2020-09" db="EMBL/GenBank/DDBJ databases">
        <authorList>
            <person name="Sun Q."/>
            <person name="Zhou Y."/>
        </authorList>
    </citation>
    <scope>NUCLEOTIDE SEQUENCE</scope>
    <source>
        <strain evidence="7">CGMCC 1.7086</strain>
    </source>
</reference>
<dbReference type="PIRSF" id="PIRSF036761">
    <property type="entry name" value="GDH_Mll4104"/>
    <property type="match status" value="1"/>
</dbReference>
<dbReference type="SUPFAM" id="SSF51735">
    <property type="entry name" value="NAD(P)-binding Rossmann-fold domains"/>
    <property type="match status" value="1"/>
</dbReference>
<dbReference type="GO" id="GO:0004069">
    <property type="term" value="F:L-aspartate:2-oxoglutarate aminotransferase activity"/>
    <property type="evidence" value="ECO:0007669"/>
    <property type="project" value="InterPro"/>
</dbReference>
<dbReference type="InterPro" id="IPR049062">
    <property type="entry name" value="NAD_Glu_DH_ACT2"/>
</dbReference>
<evidence type="ECO:0000259" key="4">
    <source>
        <dbReference type="Pfam" id="PF21075"/>
    </source>
</evidence>
<dbReference type="PANTHER" id="PTHR43403">
    <property type="entry name" value="NAD-SPECIFIC GLUTAMATE DEHYDROGENASE"/>
    <property type="match status" value="1"/>
</dbReference>
<keyword evidence="8" id="KW-1185">Reference proteome</keyword>
<evidence type="ECO:0000313" key="8">
    <source>
        <dbReference type="Proteomes" id="UP000606935"/>
    </source>
</evidence>
<dbReference type="Pfam" id="PF21079">
    <property type="entry name" value="GDH_HM2"/>
    <property type="match status" value="1"/>
</dbReference>
<dbReference type="RefSeq" id="WP_188694379.1">
    <property type="nucleotide sequence ID" value="NZ_BMLS01000003.1"/>
</dbReference>
<dbReference type="InterPro" id="IPR049056">
    <property type="entry name" value="NAD_Glu_DH_HM3"/>
</dbReference>
<proteinExistence type="predicted"/>
<keyword evidence="1" id="KW-0560">Oxidoreductase</keyword>
<evidence type="ECO:0000256" key="1">
    <source>
        <dbReference type="ARBA" id="ARBA00023002"/>
    </source>
</evidence>
<dbReference type="InterPro" id="IPR046346">
    <property type="entry name" value="Aminoacid_DH-like_N_sf"/>
</dbReference>
<dbReference type="Pfam" id="PF21077">
    <property type="entry name" value="GDH_ACT3"/>
    <property type="match status" value="1"/>
</dbReference>
<dbReference type="SUPFAM" id="SSF53223">
    <property type="entry name" value="Aminoacid dehydrogenase-like, N-terminal domain"/>
    <property type="match status" value="1"/>
</dbReference>